<protein>
    <recommendedName>
        <fullName evidence="4">Peptidase M24 domain-containing protein</fullName>
    </recommendedName>
</protein>
<dbReference type="Gene3D" id="3.40.350.10">
    <property type="entry name" value="Creatinase/prolidase N-terminal domain"/>
    <property type="match status" value="1"/>
</dbReference>
<evidence type="ECO:0000259" key="2">
    <source>
        <dbReference type="Pfam" id="PF01321"/>
    </source>
</evidence>
<dbReference type="SUPFAM" id="SSF53092">
    <property type="entry name" value="Creatinase/prolidase N-terminal domain"/>
    <property type="match status" value="1"/>
</dbReference>
<comment type="caution">
    <text evidence="3">The sequence shown here is derived from an EMBL/GenBank/DDBJ whole genome shotgun (WGS) entry which is preliminary data.</text>
</comment>
<dbReference type="PANTHER" id="PTHR46112">
    <property type="entry name" value="AMINOPEPTIDASE"/>
    <property type="match status" value="1"/>
</dbReference>
<evidence type="ECO:0000313" key="3">
    <source>
        <dbReference type="EMBL" id="GAG21640.1"/>
    </source>
</evidence>
<dbReference type="InterPro" id="IPR050659">
    <property type="entry name" value="Peptidase_M24B"/>
</dbReference>
<dbReference type="SUPFAM" id="SSF55920">
    <property type="entry name" value="Creatinase/aminopeptidase"/>
    <property type="match status" value="1"/>
</dbReference>
<dbReference type="InterPro" id="IPR029149">
    <property type="entry name" value="Creatin/AminoP/Spt16_N"/>
</dbReference>
<sequence length="260" mass="28938">IQAKMDEQDIDVLIATRLSTVGYVFGAFVPWRGIAVIPREGEPQLYVLGLDGERVKDDSFFKNVTGVAPLPGMAMWDQILSYLRVRGLEKGRIGVELGHSPIRIETFLLASEYEILRDAFPQASFENATHLLNEIFIIKDEAEIESFRRAAEICDLGLGVVLKELRVGMTETEVAGIAEYAMRKAGSELNWTFTGGQEIGSGHRAAYYWGGCTPPTRKRIERGDNVVLDVHAMYNLYLGDLARNAIMGEPTPEQQELSDV</sequence>
<evidence type="ECO:0008006" key="4">
    <source>
        <dbReference type="Google" id="ProtNLM"/>
    </source>
</evidence>
<gene>
    <name evidence="3" type="ORF">S01H1_51247</name>
</gene>
<feature type="non-terminal residue" evidence="3">
    <location>
        <position position="1"/>
    </location>
</feature>
<dbReference type="AlphaFoldDB" id="X0VTQ9"/>
<dbReference type="PANTHER" id="PTHR46112:SF2">
    <property type="entry name" value="XAA-PRO AMINOPEPTIDASE P-RELATED"/>
    <property type="match status" value="1"/>
</dbReference>
<evidence type="ECO:0000259" key="1">
    <source>
        <dbReference type="Pfam" id="PF00557"/>
    </source>
</evidence>
<reference evidence="3" key="1">
    <citation type="journal article" date="2014" name="Front. Microbiol.">
        <title>High frequency of phylogenetically diverse reductive dehalogenase-homologous genes in deep subseafloor sedimentary metagenomes.</title>
        <authorList>
            <person name="Kawai M."/>
            <person name="Futagami T."/>
            <person name="Toyoda A."/>
            <person name="Takaki Y."/>
            <person name="Nishi S."/>
            <person name="Hori S."/>
            <person name="Arai W."/>
            <person name="Tsubouchi T."/>
            <person name="Morono Y."/>
            <person name="Uchiyama I."/>
            <person name="Ito T."/>
            <person name="Fujiyama A."/>
            <person name="Inagaki F."/>
            <person name="Takami H."/>
        </authorList>
    </citation>
    <scope>NUCLEOTIDE SEQUENCE</scope>
    <source>
        <strain evidence="3">Expedition CK06-06</strain>
    </source>
</reference>
<proteinExistence type="predicted"/>
<dbReference type="InterPro" id="IPR036005">
    <property type="entry name" value="Creatinase/aminopeptidase-like"/>
</dbReference>
<feature type="domain" description="Peptidase M24" evidence="1">
    <location>
        <begin position="146"/>
        <end position="259"/>
    </location>
</feature>
<feature type="non-terminal residue" evidence="3">
    <location>
        <position position="260"/>
    </location>
</feature>
<dbReference type="InterPro" id="IPR000994">
    <property type="entry name" value="Pept_M24"/>
</dbReference>
<dbReference type="Gene3D" id="3.90.230.10">
    <property type="entry name" value="Creatinase/methionine aminopeptidase superfamily"/>
    <property type="match status" value="1"/>
</dbReference>
<dbReference type="Pfam" id="PF00557">
    <property type="entry name" value="Peptidase_M24"/>
    <property type="match status" value="1"/>
</dbReference>
<feature type="domain" description="Creatinase N-terminal" evidence="2">
    <location>
        <begin position="1"/>
        <end position="134"/>
    </location>
</feature>
<dbReference type="InterPro" id="IPR000587">
    <property type="entry name" value="Creatinase_N"/>
</dbReference>
<dbReference type="EMBL" id="BARS01033064">
    <property type="protein sequence ID" value="GAG21640.1"/>
    <property type="molecule type" value="Genomic_DNA"/>
</dbReference>
<organism evidence="3">
    <name type="scientific">marine sediment metagenome</name>
    <dbReference type="NCBI Taxonomy" id="412755"/>
    <lineage>
        <taxon>unclassified sequences</taxon>
        <taxon>metagenomes</taxon>
        <taxon>ecological metagenomes</taxon>
    </lineage>
</organism>
<name>X0VTQ9_9ZZZZ</name>
<accession>X0VTQ9</accession>
<dbReference type="Pfam" id="PF01321">
    <property type="entry name" value="Creatinase_N"/>
    <property type="match status" value="1"/>
</dbReference>